<feature type="non-terminal residue" evidence="1">
    <location>
        <position position="195"/>
    </location>
</feature>
<reference evidence="1" key="1">
    <citation type="submission" date="2021-06" db="EMBL/GenBank/DDBJ databases">
        <authorList>
            <person name="Kallberg Y."/>
            <person name="Tangrot J."/>
            <person name="Rosling A."/>
        </authorList>
    </citation>
    <scope>NUCLEOTIDE SEQUENCE</scope>
    <source>
        <strain evidence="1">87-6 pot B 2015</strain>
    </source>
</reference>
<name>A0A9N9NNC9_FUNMO</name>
<comment type="caution">
    <text evidence="1">The sequence shown here is derived from an EMBL/GenBank/DDBJ whole genome shotgun (WGS) entry which is preliminary data.</text>
</comment>
<feature type="non-terminal residue" evidence="1">
    <location>
        <position position="1"/>
    </location>
</feature>
<dbReference type="Proteomes" id="UP000789375">
    <property type="component" value="Unassembled WGS sequence"/>
</dbReference>
<dbReference type="AlphaFoldDB" id="A0A9N9NNC9"/>
<dbReference type="EMBL" id="CAJVPP010023370">
    <property type="protein sequence ID" value="CAG8747172.1"/>
    <property type="molecule type" value="Genomic_DNA"/>
</dbReference>
<protein>
    <submittedName>
        <fullName evidence="1">11762_t:CDS:1</fullName>
    </submittedName>
</protein>
<sequence length="195" mass="22983">IPTLYSCSLVNKRWNENAIPYLWENPFRYLSWESTDSNKILAIENLPNTTGNILEEDIVTSQRCKKELNLIVSHDMLNQPLFNYAKYLKYLDIDRIITTIRILFDNYTFSKESERQVETKNNSIILSTFSYLKNKHESSFCEFFSNVQEFECTSVYPSNEVFDLFRKHSSNVKSFIITMEKPDLLTYSYNSEVGI</sequence>
<evidence type="ECO:0000313" key="1">
    <source>
        <dbReference type="EMBL" id="CAG8747172.1"/>
    </source>
</evidence>
<proteinExistence type="predicted"/>
<keyword evidence="2" id="KW-1185">Reference proteome</keyword>
<gene>
    <name evidence="1" type="ORF">FMOSSE_LOCUS16449</name>
</gene>
<accession>A0A9N9NNC9</accession>
<evidence type="ECO:0000313" key="2">
    <source>
        <dbReference type="Proteomes" id="UP000789375"/>
    </source>
</evidence>
<organism evidence="1 2">
    <name type="scientific">Funneliformis mosseae</name>
    <name type="common">Endomycorrhizal fungus</name>
    <name type="synonym">Glomus mosseae</name>
    <dbReference type="NCBI Taxonomy" id="27381"/>
    <lineage>
        <taxon>Eukaryota</taxon>
        <taxon>Fungi</taxon>
        <taxon>Fungi incertae sedis</taxon>
        <taxon>Mucoromycota</taxon>
        <taxon>Glomeromycotina</taxon>
        <taxon>Glomeromycetes</taxon>
        <taxon>Glomerales</taxon>
        <taxon>Glomeraceae</taxon>
        <taxon>Funneliformis</taxon>
    </lineage>
</organism>